<reference evidence="1" key="1">
    <citation type="submission" date="2022-11" db="EMBL/GenBank/DDBJ databases">
        <authorList>
            <person name="Hyden B.L."/>
            <person name="Feng K."/>
            <person name="Yates T."/>
            <person name="Jawdy S."/>
            <person name="Smart L.B."/>
            <person name="Muchero W."/>
        </authorList>
    </citation>
    <scope>NUCLEOTIDE SEQUENCE</scope>
    <source>
        <tissue evidence="1">Shoot tip</tissue>
    </source>
</reference>
<organism evidence="1 2">
    <name type="scientific">Salix purpurea</name>
    <name type="common">Purple osier willow</name>
    <dbReference type="NCBI Taxonomy" id="77065"/>
    <lineage>
        <taxon>Eukaryota</taxon>
        <taxon>Viridiplantae</taxon>
        <taxon>Streptophyta</taxon>
        <taxon>Embryophyta</taxon>
        <taxon>Tracheophyta</taxon>
        <taxon>Spermatophyta</taxon>
        <taxon>Magnoliopsida</taxon>
        <taxon>eudicotyledons</taxon>
        <taxon>Gunneridae</taxon>
        <taxon>Pentapetalae</taxon>
        <taxon>rosids</taxon>
        <taxon>fabids</taxon>
        <taxon>Malpighiales</taxon>
        <taxon>Salicaceae</taxon>
        <taxon>Saliceae</taxon>
        <taxon>Salix</taxon>
    </lineage>
</organism>
<name>A0A9Q0VX62_SALPP</name>
<dbReference type="Proteomes" id="UP001151532">
    <property type="component" value="Chromosome 16"/>
</dbReference>
<dbReference type="EMBL" id="JAPFFK010000007">
    <property type="protein sequence ID" value="KAJ6755303.1"/>
    <property type="molecule type" value="Genomic_DNA"/>
</dbReference>
<evidence type="ECO:0000313" key="1">
    <source>
        <dbReference type="EMBL" id="KAJ6755303.1"/>
    </source>
</evidence>
<keyword evidence="2" id="KW-1185">Reference proteome</keyword>
<comment type="caution">
    <text evidence="1">The sequence shown here is derived from an EMBL/GenBank/DDBJ whole genome shotgun (WGS) entry which is preliminary data.</text>
</comment>
<evidence type="ECO:0000313" key="2">
    <source>
        <dbReference type="Proteomes" id="UP001151532"/>
    </source>
</evidence>
<gene>
    <name evidence="1" type="ORF">OIU79_027836</name>
</gene>
<reference evidence="1" key="2">
    <citation type="journal article" date="2023" name="Int. J. Mol. Sci.">
        <title>De Novo Assembly and Annotation of 11 Diverse Shrub Willow (Salix) Genomes Reveals Novel Gene Organization in Sex-Linked Regions.</title>
        <authorList>
            <person name="Hyden B."/>
            <person name="Feng K."/>
            <person name="Yates T.B."/>
            <person name="Jawdy S."/>
            <person name="Cereghino C."/>
            <person name="Smart L.B."/>
            <person name="Muchero W."/>
        </authorList>
    </citation>
    <scope>NUCLEOTIDE SEQUENCE</scope>
    <source>
        <tissue evidence="1">Shoot tip</tissue>
    </source>
</reference>
<proteinExistence type="predicted"/>
<dbReference type="AlphaFoldDB" id="A0A9Q0VX62"/>
<sequence>MLSSSPASTLLISTRIWPSEKTHILVLYQIRSDGDAAPARANVCWIHFSRLEVIAGGVAWILIPPLE</sequence>
<protein>
    <submittedName>
        <fullName evidence="1">Uncharacterized protein</fullName>
    </submittedName>
</protein>
<accession>A0A9Q0VX62</accession>
<dbReference type="OrthoDB" id="10549658at2759"/>